<dbReference type="EMBL" id="JABSTQ010010963">
    <property type="protein sequence ID" value="KAG0416310.1"/>
    <property type="molecule type" value="Genomic_DNA"/>
</dbReference>
<evidence type="ECO:0000313" key="1">
    <source>
        <dbReference type="EMBL" id="KAG0416310.1"/>
    </source>
</evidence>
<reference evidence="1 2" key="1">
    <citation type="journal article" date="2020" name="Cell">
        <title>Large-Scale Comparative Analyses of Tick Genomes Elucidate Their Genetic Diversity and Vector Capacities.</title>
        <authorList>
            <consortium name="Tick Genome and Microbiome Consortium (TIGMIC)"/>
            <person name="Jia N."/>
            <person name="Wang J."/>
            <person name="Shi W."/>
            <person name="Du L."/>
            <person name="Sun Y."/>
            <person name="Zhan W."/>
            <person name="Jiang J.F."/>
            <person name="Wang Q."/>
            <person name="Zhang B."/>
            <person name="Ji P."/>
            <person name="Bell-Sakyi L."/>
            <person name="Cui X.M."/>
            <person name="Yuan T.T."/>
            <person name="Jiang B.G."/>
            <person name="Yang W.F."/>
            <person name="Lam T.T."/>
            <person name="Chang Q.C."/>
            <person name="Ding S.J."/>
            <person name="Wang X.J."/>
            <person name="Zhu J.G."/>
            <person name="Ruan X.D."/>
            <person name="Zhao L."/>
            <person name="Wei J.T."/>
            <person name="Ye R.Z."/>
            <person name="Que T.C."/>
            <person name="Du C.H."/>
            <person name="Zhou Y.H."/>
            <person name="Cheng J.X."/>
            <person name="Dai P.F."/>
            <person name="Guo W.B."/>
            <person name="Han X.H."/>
            <person name="Huang E.J."/>
            <person name="Li L.F."/>
            <person name="Wei W."/>
            <person name="Gao Y.C."/>
            <person name="Liu J.Z."/>
            <person name="Shao H.Z."/>
            <person name="Wang X."/>
            <person name="Wang C.C."/>
            <person name="Yang T.C."/>
            <person name="Huo Q.B."/>
            <person name="Li W."/>
            <person name="Chen H.Y."/>
            <person name="Chen S.E."/>
            <person name="Zhou L.G."/>
            <person name="Ni X.B."/>
            <person name="Tian J.H."/>
            <person name="Sheng Y."/>
            <person name="Liu T."/>
            <person name="Pan Y.S."/>
            <person name="Xia L.Y."/>
            <person name="Li J."/>
            <person name="Zhao F."/>
            <person name="Cao W.C."/>
        </authorList>
    </citation>
    <scope>NUCLEOTIDE SEQUENCE [LARGE SCALE GENOMIC DNA]</scope>
    <source>
        <strain evidence="1">Iper-2018</strain>
    </source>
</reference>
<protein>
    <submittedName>
        <fullName evidence="1">Uncharacterized protein</fullName>
    </submittedName>
</protein>
<organism evidence="1 2">
    <name type="scientific">Ixodes persulcatus</name>
    <name type="common">Taiga tick</name>
    <dbReference type="NCBI Taxonomy" id="34615"/>
    <lineage>
        <taxon>Eukaryota</taxon>
        <taxon>Metazoa</taxon>
        <taxon>Ecdysozoa</taxon>
        <taxon>Arthropoda</taxon>
        <taxon>Chelicerata</taxon>
        <taxon>Arachnida</taxon>
        <taxon>Acari</taxon>
        <taxon>Parasitiformes</taxon>
        <taxon>Ixodida</taxon>
        <taxon>Ixodoidea</taxon>
        <taxon>Ixodidae</taxon>
        <taxon>Ixodinae</taxon>
        <taxon>Ixodes</taxon>
    </lineage>
</organism>
<name>A0AC60PAM7_IXOPE</name>
<sequence length="108" mass="11269">MSNFSLTPPFLASQVGNGLPGGNREPPFIRGERSPKPSVTISEIGPTGDGVAAQMRIAPRLSELTFSTGRSQYDTSESGGPVDNGLDVSRGGGHPPCKLRRVSDFAVA</sequence>
<gene>
    <name evidence="1" type="ORF">HPB47_006526</name>
</gene>
<evidence type="ECO:0000313" key="2">
    <source>
        <dbReference type="Proteomes" id="UP000805193"/>
    </source>
</evidence>
<comment type="caution">
    <text evidence="1">The sequence shown here is derived from an EMBL/GenBank/DDBJ whole genome shotgun (WGS) entry which is preliminary data.</text>
</comment>
<dbReference type="Proteomes" id="UP000805193">
    <property type="component" value="Unassembled WGS sequence"/>
</dbReference>
<keyword evidence="2" id="KW-1185">Reference proteome</keyword>
<accession>A0AC60PAM7</accession>
<proteinExistence type="predicted"/>